<gene>
    <name evidence="2" type="ORF">GRI65_00695</name>
</gene>
<dbReference type="AlphaFoldDB" id="A0A845AYE5"/>
<dbReference type="Pfam" id="PF13481">
    <property type="entry name" value="AAA_25"/>
    <property type="match status" value="1"/>
</dbReference>
<dbReference type="OrthoDB" id="1496333at2"/>
<dbReference type="Proteomes" id="UP000431922">
    <property type="component" value="Unassembled WGS sequence"/>
</dbReference>
<dbReference type="Gene3D" id="3.40.50.300">
    <property type="entry name" value="P-loop containing nucleotide triphosphate hydrolases"/>
    <property type="match status" value="1"/>
</dbReference>
<dbReference type="InterPro" id="IPR027417">
    <property type="entry name" value="P-loop_NTPase"/>
</dbReference>
<dbReference type="EMBL" id="WTYL01000001">
    <property type="protein sequence ID" value="MXP42968.1"/>
    <property type="molecule type" value="Genomic_DNA"/>
</dbReference>
<evidence type="ECO:0000256" key="1">
    <source>
        <dbReference type="SAM" id="MobiDB-lite"/>
    </source>
</evidence>
<proteinExistence type="predicted"/>
<protein>
    <submittedName>
        <fullName evidence="2">AAA family ATPase</fullName>
    </submittedName>
</protein>
<accession>A0A845AYE5</accession>
<name>A0A845AYE5_9SPHN</name>
<keyword evidence="3" id="KW-1185">Reference proteome</keyword>
<sequence>MATDSNTALQFGPAWCSRQVPTFSGMHDTHIEDGDDYSTITLADIFTMPPGDHAKGAGPAFIPSSYFDFDARKHASQRAKGSFVALCGDIDSGDHSLERIKGLMRGFSGKSACLIYSSAHARAGDMRWRIILPLETPVSFDDWHDAQHAFFDFMEEHGVEMDRALDRAGQPVYLPNVPAAHAKSGTRLRDEDGKPLYYDRATTGCNAPGLDITTGPIAVAIADIFRKRAADERDRERIRAEAMERRANKPQTEGGPVMEEFNKSNSIATLFEMYGYEQSPRNPDDWRSPKQTSDSYATRIMGDTWVSLSASDVGARLGAVCKAGCFGDAYDLFVHYEHGGDHKSAFRALYAERRTSAPVSAPPPVDADDPGWTEPPHDDDTQPEDVFMASVPDELAEEKPELDAVDAFDFNEADIPTRPWVIPGVILSGYTHMLAAPGGSGKSLFTLQIAIALARGLPWGAFVPRRKCRTLIINVEDDIDEQRRRLSAARTVMQGGDELRGMIDLVPDAATIVVAGRSPDGRTIRTMPIVETLVEYIQRREIDVLIVDPFAETFEGDENDNSEVKWAMKIWRDEIARRTGCAVYLVHHTVKHAGGGAGDANVIRGAGAIVNSTRISATLMPMTSEDAEMIGVDQAERHLYVRYDDAKANQSLKTNTARWFEKVSVTIGNGDKENPSDEVGALVPWIPPDAFDNLTGNTIKIILDKVEAGLPSGERYTGSGRGGSKESGRWVGCLIMAEAGLTEPHAKKVAGTWIANGVMVEEEYHCPVARRKKKGLFAPEKARPGEPK</sequence>
<evidence type="ECO:0000313" key="3">
    <source>
        <dbReference type="Proteomes" id="UP000431922"/>
    </source>
</evidence>
<reference evidence="2 3" key="1">
    <citation type="submission" date="2019-12" db="EMBL/GenBank/DDBJ databases">
        <title>Genomic-based taxomic classification of the family Erythrobacteraceae.</title>
        <authorList>
            <person name="Xu L."/>
        </authorList>
    </citation>
    <scope>NUCLEOTIDE SEQUENCE [LARGE SCALE GENOMIC DNA]</scope>
    <source>
        <strain evidence="2 3">KCTC 42453</strain>
    </source>
</reference>
<dbReference type="SUPFAM" id="SSF52540">
    <property type="entry name" value="P-loop containing nucleoside triphosphate hydrolases"/>
    <property type="match status" value="1"/>
</dbReference>
<organism evidence="2 3">
    <name type="scientific">Allopontixanthobacter sediminis</name>
    <dbReference type="NCBI Taxonomy" id="1689985"/>
    <lineage>
        <taxon>Bacteria</taxon>
        <taxon>Pseudomonadati</taxon>
        <taxon>Pseudomonadota</taxon>
        <taxon>Alphaproteobacteria</taxon>
        <taxon>Sphingomonadales</taxon>
        <taxon>Erythrobacteraceae</taxon>
        <taxon>Allopontixanthobacter</taxon>
    </lineage>
</organism>
<feature type="region of interest" description="Disordered" evidence="1">
    <location>
        <begin position="355"/>
        <end position="384"/>
    </location>
</feature>
<comment type="caution">
    <text evidence="2">The sequence shown here is derived from an EMBL/GenBank/DDBJ whole genome shotgun (WGS) entry which is preliminary data.</text>
</comment>
<dbReference type="RefSeq" id="WP_160754622.1">
    <property type="nucleotide sequence ID" value="NZ_WTYL01000001.1"/>
</dbReference>
<evidence type="ECO:0000313" key="2">
    <source>
        <dbReference type="EMBL" id="MXP42968.1"/>
    </source>
</evidence>